<dbReference type="EMBL" id="SJDU01000768">
    <property type="protein sequence ID" value="TKZ22295.1"/>
    <property type="molecule type" value="Genomic_DNA"/>
</dbReference>
<keyword evidence="2" id="KW-1185">Reference proteome</keyword>
<feature type="non-terminal residue" evidence="1">
    <location>
        <position position="1"/>
    </location>
</feature>
<protein>
    <submittedName>
        <fullName evidence="1">Uncharacterized protein</fullName>
    </submittedName>
</protein>
<gene>
    <name evidence="1" type="ORF">EZH24_13395</name>
</gene>
<name>A0ABY2TNV7_9SPIR</name>
<comment type="caution">
    <text evidence="1">The sequence shown here is derived from an EMBL/GenBank/DDBJ whole genome shotgun (WGS) entry which is preliminary data.</text>
</comment>
<reference evidence="1 2" key="1">
    <citation type="journal article" date="2019" name="Anaerobe">
        <title>Brachyspira catarrhinii sp. nov., an anaerobic intestinal spirochaete isolated from vervet monkeys may have been misidentified as Brachyspira aalborgi in previous studies.</title>
        <authorList>
            <person name="Phillips N.D."/>
            <person name="La T."/>
            <person name="Hampson D.J."/>
        </authorList>
    </citation>
    <scope>NUCLEOTIDE SEQUENCE [LARGE SCALE GENOMIC DNA]</scope>
    <source>
        <strain evidence="1 2">Z12</strain>
    </source>
</reference>
<accession>A0ABY2TNV7</accession>
<dbReference type="Proteomes" id="UP000310168">
    <property type="component" value="Unassembled WGS sequence"/>
</dbReference>
<organism evidence="1 2">
    <name type="scientific">Brachyspira catarrhinii</name>
    <dbReference type="NCBI Taxonomy" id="2528966"/>
    <lineage>
        <taxon>Bacteria</taxon>
        <taxon>Pseudomonadati</taxon>
        <taxon>Spirochaetota</taxon>
        <taxon>Spirochaetia</taxon>
        <taxon>Brachyspirales</taxon>
        <taxon>Brachyspiraceae</taxon>
        <taxon>Brachyspira</taxon>
    </lineage>
</organism>
<sequence>RESDSLINWAYSANREKKTYNIPEPNKDNPTIQGRYGVNGLNFSSLFYLNGRLFLFAQESPIDTNPTGYRDPSAPKFAIGMRYYSVDVNKDTSDNNNWVEHKFPLREGRNSAIDIFYESNKLYVRENGNDIYYEYIKINDNVWGWEDVWTLAADASKIWS</sequence>
<evidence type="ECO:0000313" key="1">
    <source>
        <dbReference type="EMBL" id="TKZ22295.1"/>
    </source>
</evidence>
<proteinExistence type="predicted"/>
<evidence type="ECO:0000313" key="2">
    <source>
        <dbReference type="Proteomes" id="UP000310168"/>
    </source>
</evidence>
<feature type="non-terminal residue" evidence="1">
    <location>
        <position position="160"/>
    </location>
</feature>